<dbReference type="Proteomes" id="UP000265515">
    <property type="component" value="Unassembled WGS sequence"/>
</dbReference>
<reference evidence="5 6" key="1">
    <citation type="journal article" date="2018" name="Cell">
        <title>The Chara Genome: Secondary Complexity and Implications for Plant Terrestrialization.</title>
        <authorList>
            <person name="Nishiyama T."/>
            <person name="Sakayama H."/>
            <person name="Vries J.D."/>
            <person name="Buschmann H."/>
            <person name="Saint-Marcoux D."/>
            <person name="Ullrich K.K."/>
            <person name="Haas F.B."/>
            <person name="Vanderstraeten L."/>
            <person name="Becker D."/>
            <person name="Lang D."/>
            <person name="Vosolsobe S."/>
            <person name="Rombauts S."/>
            <person name="Wilhelmsson P.K.I."/>
            <person name="Janitza P."/>
            <person name="Kern R."/>
            <person name="Heyl A."/>
            <person name="Rumpler F."/>
            <person name="Villalobos L.I.A.C."/>
            <person name="Clay J.M."/>
            <person name="Skokan R."/>
            <person name="Toyoda A."/>
            <person name="Suzuki Y."/>
            <person name="Kagoshima H."/>
            <person name="Schijlen E."/>
            <person name="Tajeshwar N."/>
            <person name="Catarino B."/>
            <person name="Hetherington A.J."/>
            <person name="Saltykova A."/>
            <person name="Bonnot C."/>
            <person name="Breuninger H."/>
            <person name="Symeonidi A."/>
            <person name="Radhakrishnan G.V."/>
            <person name="Van Nieuwerburgh F."/>
            <person name="Deforce D."/>
            <person name="Chang C."/>
            <person name="Karol K.G."/>
            <person name="Hedrich R."/>
            <person name="Ulvskov P."/>
            <person name="Glockner G."/>
            <person name="Delwiche C.F."/>
            <person name="Petrasek J."/>
            <person name="Van de Peer Y."/>
            <person name="Friml J."/>
            <person name="Beilby M."/>
            <person name="Dolan L."/>
            <person name="Kohara Y."/>
            <person name="Sugano S."/>
            <person name="Fujiyama A."/>
            <person name="Delaux P.-M."/>
            <person name="Quint M."/>
            <person name="TheiBen G."/>
            <person name="Hagemann M."/>
            <person name="Harholt J."/>
            <person name="Dunand C."/>
            <person name="Zachgo S."/>
            <person name="Langdale J."/>
            <person name="Maumus F."/>
            <person name="Straeten D.V.D."/>
            <person name="Gould S.B."/>
            <person name="Rensing S.A."/>
        </authorList>
    </citation>
    <scope>NUCLEOTIDE SEQUENCE [LARGE SCALE GENOMIC DNA]</scope>
    <source>
        <strain evidence="5 6">S276</strain>
    </source>
</reference>
<dbReference type="InterPro" id="IPR011010">
    <property type="entry name" value="DNA_brk_join_enz"/>
</dbReference>
<dbReference type="InterPro" id="IPR050090">
    <property type="entry name" value="Tyrosine_recombinase_XerCD"/>
</dbReference>
<dbReference type="Pfam" id="PF00589">
    <property type="entry name" value="Phage_integrase"/>
    <property type="match status" value="1"/>
</dbReference>
<gene>
    <name evidence="5" type="ORF">CBR_g82150</name>
</gene>
<dbReference type="OrthoDB" id="10463814at2759"/>
<dbReference type="SUPFAM" id="SSF56349">
    <property type="entry name" value="DNA breaking-rejoining enzymes"/>
    <property type="match status" value="1"/>
</dbReference>
<proteinExistence type="predicted"/>
<keyword evidence="2" id="KW-0233">DNA recombination</keyword>
<feature type="domain" description="Core-binding (CB)" evidence="4">
    <location>
        <begin position="1"/>
        <end position="48"/>
    </location>
</feature>
<protein>
    <recommendedName>
        <fullName evidence="7">Tyr recombinase domain-containing protein</fullName>
    </recommendedName>
</protein>
<dbReference type="InterPro" id="IPR002104">
    <property type="entry name" value="Integrase_catalytic"/>
</dbReference>
<keyword evidence="6" id="KW-1185">Reference proteome</keyword>
<sequence length="287" mass="31879">EHLALTSLDHIKAYHISSWLDAMTSEGLSAPTVKQRLAALNGLMESLLAQRIIAVNPARLVQGPRHVISKGRTPVLTGDEVVQLLHAIDANLLIGKRDKAMIGVMAYSFARISAVTSLHVEHVFHQKRRLWLRLREKGGKAKDIPCHHQLEAYLDDWLDAAGLRGDPTAPLFQTFARNGKRQCTDQHAMCDDVGPAPRKTLRRLSGNPMSQAMTWEMLQRRKRSAGLDTAICNHTFRATGITAYIINGGAIERAANIAGHASINTTKIYDRRSDDVTLDEIEKIRFA</sequence>
<feature type="non-terminal residue" evidence="5">
    <location>
        <position position="1"/>
    </location>
</feature>
<evidence type="ECO:0000256" key="2">
    <source>
        <dbReference type="ARBA" id="ARBA00023172"/>
    </source>
</evidence>
<dbReference type="PANTHER" id="PTHR30349">
    <property type="entry name" value="PHAGE INTEGRASE-RELATED"/>
    <property type="match status" value="1"/>
</dbReference>
<organism evidence="5 6">
    <name type="scientific">Chara braunii</name>
    <name type="common">Braun's stonewort</name>
    <dbReference type="NCBI Taxonomy" id="69332"/>
    <lineage>
        <taxon>Eukaryota</taxon>
        <taxon>Viridiplantae</taxon>
        <taxon>Streptophyta</taxon>
        <taxon>Charophyceae</taxon>
        <taxon>Charales</taxon>
        <taxon>Characeae</taxon>
        <taxon>Chara</taxon>
    </lineage>
</organism>
<dbReference type="InterPro" id="IPR013762">
    <property type="entry name" value="Integrase-like_cat_sf"/>
</dbReference>
<dbReference type="Gene3D" id="1.10.150.130">
    <property type="match status" value="1"/>
</dbReference>
<dbReference type="EMBL" id="BFEA01004998">
    <property type="protein sequence ID" value="GBG48440.1"/>
    <property type="molecule type" value="Genomic_DNA"/>
</dbReference>
<dbReference type="Gene3D" id="1.10.443.10">
    <property type="entry name" value="Intergrase catalytic core"/>
    <property type="match status" value="1"/>
</dbReference>
<evidence type="ECO:0000259" key="3">
    <source>
        <dbReference type="PROSITE" id="PS51898"/>
    </source>
</evidence>
<evidence type="ECO:0000313" key="5">
    <source>
        <dbReference type="EMBL" id="GBG48440.1"/>
    </source>
</evidence>
<evidence type="ECO:0000256" key="1">
    <source>
        <dbReference type="ARBA" id="ARBA00023125"/>
    </source>
</evidence>
<dbReference type="Gramene" id="GBG48440">
    <property type="protein sequence ID" value="GBG48440"/>
    <property type="gene ID" value="CBR_g82150"/>
</dbReference>
<evidence type="ECO:0000313" key="6">
    <source>
        <dbReference type="Proteomes" id="UP000265515"/>
    </source>
</evidence>
<dbReference type="GO" id="GO:0006310">
    <property type="term" value="P:DNA recombination"/>
    <property type="evidence" value="ECO:0007669"/>
    <property type="project" value="UniProtKB-KW"/>
</dbReference>
<keyword evidence="1" id="KW-0238">DNA-binding</keyword>
<feature type="domain" description="Tyr recombinase" evidence="3">
    <location>
        <begin position="71"/>
        <end position="283"/>
    </location>
</feature>
<dbReference type="PANTHER" id="PTHR30349:SF41">
    <property type="entry name" value="INTEGRASE_RECOMBINASE PROTEIN MJ0367-RELATED"/>
    <property type="match status" value="1"/>
</dbReference>
<evidence type="ECO:0008006" key="7">
    <source>
        <dbReference type="Google" id="ProtNLM"/>
    </source>
</evidence>
<dbReference type="AlphaFoldDB" id="A0A388JL65"/>
<dbReference type="InterPro" id="IPR044068">
    <property type="entry name" value="CB"/>
</dbReference>
<dbReference type="PROSITE" id="PS51898">
    <property type="entry name" value="TYR_RECOMBINASE"/>
    <property type="match status" value="1"/>
</dbReference>
<name>A0A388JL65_CHABU</name>
<evidence type="ECO:0000259" key="4">
    <source>
        <dbReference type="PROSITE" id="PS51900"/>
    </source>
</evidence>
<dbReference type="InterPro" id="IPR010998">
    <property type="entry name" value="Integrase_recombinase_N"/>
</dbReference>
<dbReference type="GO" id="GO:0003677">
    <property type="term" value="F:DNA binding"/>
    <property type="evidence" value="ECO:0007669"/>
    <property type="project" value="UniProtKB-KW"/>
</dbReference>
<dbReference type="PROSITE" id="PS51900">
    <property type="entry name" value="CB"/>
    <property type="match status" value="1"/>
</dbReference>
<accession>A0A388JL65</accession>
<comment type="caution">
    <text evidence="5">The sequence shown here is derived from an EMBL/GenBank/DDBJ whole genome shotgun (WGS) entry which is preliminary data.</text>
</comment>
<dbReference type="GO" id="GO:0015074">
    <property type="term" value="P:DNA integration"/>
    <property type="evidence" value="ECO:0007669"/>
    <property type="project" value="InterPro"/>
</dbReference>